<evidence type="ECO:0000256" key="7">
    <source>
        <dbReference type="ARBA" id="ARBA00023172"/>
    </source>
</evidence>
<feature type="domain" description="Transposase putative helix-turn-helix" evidence="10">
    <location>
        <begin position="1"/>
        <end position="43"/>
    </location>
</feature>
<dbReference type="Pfam" id="PF12323">
    <property type="entry name" value="HTH_OrfB_IS605"/>
    <property type="match status" value="1"/>
</dbReference>
<comment type="similarity">
    <text evidence="2">In the N-terminal section; belongs to the transposase 2 family.</text>
</comment>
<proteinExistence type="inferred from homology"/>
<dbReference type="GO" id="GO:0003677">
    <property type="term" value="F:DNA binding"/>
    <property type="evidence" value="ECO:0007669"/>
    <property type="project" value="UniProtKB-KW"/>
</dbReference>
<evidence type="ECO:0000259" key="9">
    <source>
        <dbReference type="Pfam" id="PF07282"/>
    </source>
</evidence>
<evidence type="ECO:0000259" key="10">
    <source>
        <dbReference type="Pfam" id="PF12323"/>
    </source>
</evidence>
<dbReference type="RefSeq" id="WP_146876988.1">
    <property type="nucleotide sequence ID" value="NZ_BJYE01000081.1"/>
</dbReference>
<dbReference type="Pfam" id="PF01385">
    <property type="entry name" value="OrfB_IS605"/>
    <property type="match status" value="1"/>
</dbReference>
<keyword evidence="7" id="KW-0233">DNA recombination</keyword>
<dbReference type="GO" id="GO:0032196">
    <property type="term" value="P:transposition"/>
    <property type="evidence" value="ECO:0007669"/>
    <property type="project" value="UniProtKB-KW"/>
</dbReference>
<dbReference type="Pfam" id="PF07282">
    <property type="entry name" value="Cas12f1-like_TNB"/>
    <property type="match status" value="1"/>
</dbReference>
<comment type="caution">
    <text evidence="11">The sequence shown here is derived from an EMBL/GenBank/DDBJ whole genome shotgun (WGS) entry which is preliminary data.</text>
</comment>
<dbReference type="InterPro" id="IPR021027">
    <property type="entry name" value="Transposase_put_HTH"/>
</dbReference>
<keyword evidence="4" id="KW-0479">Metal-binding</keyword>
<dbReference type="AlphaFoldDB" id="A0A511X594"/>
<keyword evidence="3" id="KW-0815">Transposition</keyword>
<keyword evidence="5" id="KW-0862">Zinc</keyword>
<dbReference type="Proteomes" id="UP000321400">
    <property type="component" value="Unassembled WGS sequence"/>
</dbReference>
<dbReference type="PANTHER" id="PTHR30405:SF25">
    <property type="entry name" value="RNA-GUIDED DNA ENDONUCLEASE INSQ-RELATED"/>
    <property type="match status" value="1"/>
</dbReference>
<protein>
    <submittedName>
        <fullName evidence="11">Transposase</fullName>
    </submittedName>
</protein>
<evidence type="ECO:0000259" key="8">
    <source>
        <dbReference type="Pfam" id="PF01385"/>
    </source>
</evidence>
<evidence type="ECO:0000256" key="6">
    <source>
        <dbReference type="ARBA" id="ARBA00023125"/>
    </source>
</evidence>
<evidence type="ECO:0000256" key="1">
    <source>
        <dbReference type="ARBA" id="ARBA00008761"/>
    </source>
</evidence>
<dbReference type="InterPro" id="IPR001959">
    <property type="entry name" value="Transposase"/>
</dbReference>
<dbReference type="PANTHER" id="PTHR30405">
    <property type="entry name" value="TRANSPOSASE"/>
    <property type="match status" value="1"/>
</dbReference>
<accession>A0A511X594</accession>
<evidence type="ECO:0000256" key="3">
    <source>
        <dbReference type="ARBA" id="ARBA00022578"/>
    </source>
</evidence>
<evidence type="ECO:0000256" key="4">
    <source>
        <dbReference type="ARBA" id="ARBA00022723"/>
    </source>
</evidence>
<evidence type="ECO:0000256" key="2">
    <source>
        <dbReference type="ARBA" id="ARBA00011044"/>
    </source>
</evidence>
<dbReference type="GO" id="GO:0046872">
    <property type="term" value="F:metal ion binding"/>
    <property type="evidence" value="ECO:0007669"/>
    <property type="project" value="UniProtKB-KW"/>
</dbReference>
<dbReference type="NCBIfam" id="NF040570">
    <property type="entry name" value="guided_TnpB"/>
    <property type="match status" value="1"/>
</dbReference>
<feature type="domain" description="Cas12f1-like TNB" evidence="9">
    <location>
        <begin position="301"/>
        <end position="367"/>
    </location>
</feature>
<dbReference type="STRING" id="442899.SAMN05720591_1321"/>
<dbReference type="EMBL" id="BJYE01000081">
    <property type="protein sequence ID" value="GEN58111.1"/>
    <property type="molecule type" value="Genomic_DNA"/>
</dbReference>
<feature type="domain" description="Probable transposase IS891/IS1136/IS1341" evidence="8">
    <location>
        <begin position="166"/>
        <end position="289"/>
    </location>
</feature>
<gene>
    <name evidence="11" type="ORF">HAL01_25750</name>
</gene>
<name>A0A511X594_9BACI</name>
<evidence type="ECO:0000256" key="5">
    <source>
        <dbReference type="ARBA" id="ARBA00022833"/>
    </source>
</evidence>
<organism evidence="11 12">
    <name type="scientific">Halolactibacillus alkaliphilus</name>
    <dbReference type="NCBI Taxonomy" id="442899"/>
    <lineage>
        <taxon>Bacteria</taxon>
        <taxon>Bacillati</taxon>
        <taxon>Bacillota</taxon>
        <taxon>Bacilli</taxon>
        <taxon>Bacillales</taxon>
        <taxon>Bacillaceae</taxon>
        <taxon>Halolactibacillus</taxon>
    </lineage>
</organism>
<comment type="similarity">
    <text evidence="1">In the C-terminal section; belongs to the transposase 35 family.</text>
</comment>
<reference evidence="11 12" key="1">
    <citation type="submission" date="2019-07" db="EMBL/GenBank/DDBJ databases">
        <title>Whole genome shotgun sequence of Halolactibacillus alkaliphilus NBRC 103919.</title>
        <authorList>
            <person name="Hosoyama A."/>
            <person name="Uohara A."/>
            <person name="Ohji S."/>
            <person name="Ichikawa N."/>
        </authorList>
    </citation>
    <scope>NUCLEOTIDE SEQUENCE [LARGE SCALE GENOMIC DNA]</scope>
    <source>
        <strain evidence="11 12">NBRC 103919</strain>
    </source>
</reference>
<sequence>MYKGIEGKIYPNKVQQRLINHTFGHSRFVWNQMLAMLNTRYDNNPNIRCLSYNALSILLTQLKKEHPWLKEVDAKALQNSVKTLRETFDRFFNKQSNYPRFKSGKIFKQTYKTLESTIRFNANQRYIKLPKLGWVKCRLSLQHLNNDRIKSVTVIRKSNNNYYISVLVESENQALPKTEKAVGVDLGLTDLAITSDGVKYPSLYVHRKYKKQLHYWEKRLARRRIQAKKEGKDLRYAKNYQKARIQVAKLHQKMKDTRKDYIHKVTTELVETYDVICIEELKTANMIKNHPLAQSIASQSWRMFRNILTYKCLTYGKALVVVNPYKTSQVCSSCGAETGKKPLSVRHFTCPTCHTLHDRDINASKNIKNIGLGMSLS</sequence>
<dbReference type="NCBIfam" id="TIGR01766">
    <property type="entry name" value="IS200/IS605 family accessory protein TnpB-like domain"/>
    <property type="match status" value="1"/>
</dbReference>
<dbReference type="InterPro" id="IPR010095">
    <property type="entry name" value="Cas12f1-like_TNB"/>
</dbReference>
<evidence type="ECO:0000313" key="11">
    <source>
        <dbReference type="EMBL" id="GEN58111.1"/>
    </source>
</evidence>
<dbReference type="InterPro" id="IPR051399">
    <property type="entry name" value="RNA-guided_DNA_endo/Transpos"/>
</dbReference>
<dbReference type="GO" id="GO:0006310">
    <property type="term" value="P:DNA recombination"/>
    <property type="evidence" value="ECO:0007669"/>
    <property type="project" value="UniProtKB-KW"/>
</dbReference>
<evidence type="ECO:0000313" key="12">
    <source>
        <dbReference type="Proteomes" id="UP000321400"/>
    </source>
</evidence>
<keyword evidence="12" id="KW-1185">Reference proteome</keyword>
<keyword evidence="6" id="KW-0238">DNA-binding</keyword>